<dbReference type="Ensembl" id="ENSCSET00000026422.1">
    <property type="protein sequence ID" value="ENSCSEP00000026081.1"/>
    <property type="gene ID" value="ENSCSEG00000016650.1"/>
</dbReference>
<reference evidence="1 2" key="1">
    <citation type="journal article" date="2014" name="Nat. Genet.">
        <title>Whole-genome sequence of a flatfish provides insights into ZW sex chromosome evolution and adaptation to a benthic lifestyle.</title>
        <authorList>
            <person name="Chen S."/>
            <person name="Zhang G."/>
            <person name="Shao C."/>
            <person name="Huang Q."/>
            <person name="Liu G."/>
            <person name="Zhang P."/>
            <person name="Song W."/>
            <person name="An N."/>
            <person name="Chalopin D."/>
            <person name="Volff J.N."/>
            <person name="Hong Y."/>
            <person name="Li Q."/>
            <person name="Sha Z."/>
            <person name="Zhou H."/>
            <person name="Xie M."/>
            <person name="Yu Q."/>
            <person name="Liu Y."/>
            <person name="Xiang H."/>
            <person name="Wang N."/>
            <person name="Wu K."/>
            <person name="Yang C."/>
            <person name="Zhou Q."/>
            <person name="Liao X."/>
            <person name="Yang L."/>
            <person name="Hu Q."/>
            <person name="Zhang J."/>
            <person name="Meng L."/>
            <person name="Jin L."/>
            <person name="Tian Y."/>
            <person name="Lian J."/>
            <person name="Yang J."/>
            <person name="Miao G."/>
            <person name="Liu S."/>
            <person name="Liang Z."/>
            <person name="Yan F."/>
            <person name="Li Y."/>
            <person name="Sun B."/>
            <person name="Zhang H."/>
            <person name="Zhang J."/>
            <person name="Zhu Y."/>
            <person name="Du M."/>
            <person name="Zhao Y."/>
            <person name="Schartl M."/>
            <person name="Tang Q."/>
            <person name="Wang J."/>
        </authorList>
    </citation>
    <scope>NUCLEOTIDE SEQUENCE</scope>
</reference>
<reference evidence="1" key="3">
    <citation type="submission" date="2025-09" db="UniProtKB">
        <authorList>
            <consortium name="Ensembl"/>
        </authorList>
    </citation>
    <scope>IDENTIFICATION</scope>
</reference>
<protein>
    <submittedName>
        <fullName evidence="1">Uncharacterized protein</fullName>
    </submittedName>
</protein>
<name>A0A3P8WKN9_CYNSE</name>
<accession>A0A3P8WKN9</accession>
<dbReference type="InParanoid" id="A0A3P8WKN9"/>
<sequence length="125" mass="14304">MCNSVLSFYNTLEQHWTLFIRKPRVCNNFSFLFYSLFSFPFQHEFCLQSSSHPLLVFFKCFKDSTAATILGSLNPSPSPDFLFAQSAREPAVDLLLPGCSLSSVLHLKRVNYFIIITHLFAGREV</sequence>
<keyword evidence="2" id="KW-1185">Reference proteome</keyword>
<dbReference type="Proteomes" id="UP000265120">
    <property type="component" value="Chromosome 1"/>
</dbReference>
<dbReference type="AlphaFoldDB" id="A0A3P8WKN9"/>
<evidence type="ECO:0000313" key="1">
    <source>
        <dbReference type="Ensembl" id="ENSCSEP00000026081.1"/>
    </source>
</evidence>
<reference evidence="1" key="2">
    <citation type="submission" date="2025-08" db="UniProtKB">
        <authorList>
            <consortium name="Ensembl"/>
        </authorList>
    </citation>
    <scope>IDENTIFICATION</scope>
</reference>
<evidence type="ECO:0000313" key="2">
    <source>
        <dbReference type="Proteomes" id="UP000265120"/>
    </source>
</evidence>
<organism evidence="1 2">
    <name type="scientific">Cynoglossus semilaevis</name>
    <name type="common">Tongue sole</name>
    <dbReference type="NCBI Taxonomy" id="244447"/>
    <lineage>
        <taxon>Eukaryota</taxon>
        <taxon>Metazoa</taxon>
        <taxon>Chordata</taxon>
        <taxon>Craniata</taxon>
        <taxon>Vertebrata</taxon>
        <taxon>Euteleostomi</taxon>
        <taxon>Actinopterygii</taxon>
        <taxon>Neopterygii</taxon>
        <taxon>Teleostei</taxon>
        <taxon>Neoteleostei</taxon>
        <taxon>Acanthomorphata</taxon>
        <taxon>Carangaria</taxon>
        <taxon>Pleuronectiformes</taxon>
        <taxon>Pleuronectoidei</taxon>
        <taxon>Cynoglossidae</taxon>
        <taxon>Cynoglossinae</taxon>
        <taxon>Cynoglossus</taxon>
    </lineage>
</organism>
<proteinExistence type="predicted"/>